<reference evidence="7 8" key="2">
    <citation type="journal article" date="2023" name="Plant Pathol.">
        <title>Dismantling and reorganizing Pseudomonas marginalis sensu#lato.</title>
        <authorList>
            <person name="Sawada H."/>
            <person name="Fujikawa T."/>
            <person name="Satou M."/>
        </authorList>
    </citation>
    <scope>NUCLEOTIDE SEQUENCE [LARGE SCALE GENOMIC DNA]</scope>
    <source>
        <strain evidence="7 8">MAFF 302046</strain>
    </source>
</reference>
<comment type="similarity">
    <text evidence="1">Belongs to the LysR transcriptional regulatory family.</text>
</comment>
<proteinExistence type="inferred from homology"/>
<evidence type="ECO:0000256" key="1">
    <source>
        <dbReference type="ARBA" id="ARBA00009437"/>
    </source>
</evidence>
<evidence type="ECO:0000313" key="8">
    <source>
        <dbReference type="Proteomes" id="UP001155163"/>
    </source>
</evidence>
<dbReference type="Pfam" id="PF00126">
    <property type="entry name" value="HTH_1"/>
    <property type="match status" value="1"/>
</dbReference>
<evidence type="ECO:0000256" key="2">
    <source>
        <dbReference type="ARBA" id="ARBA00023015"/>
    </source>
</evidence>
<feature type="domain" description="HTH lysR-type" evidence="6">
    <location>
        <begin position="2"/>
        <end position="59"/>
    </location>
</feature>
<dbReference type="EMBL" id="JALQCX010000028">
    <property type="protein sequence ID" value="MCK9815571.1"/>
    <property type="molecule type" value="Genomic_DNA"/>
</dbReference>
<reference evidence="7 8" key="1">
    <citation type="journal article" date="2022" name="Int. J. Syst. Evol. Microbiol.">
        <title>Pseudomonas aegrilactucae sp. nov. and Pseudomonas morbosilactucae sp. nov., pathogens causing bacterial rot of lettuce in Japan.</title>
        <authorList>
            <person name="Sawada H."/>
            <person name="Fujikawa T."/>
            <person name="Satou M."/>
        </authorList>
    </citation>
    <scope>NUCLEOTIDE SEQUENCE [LARGE SCALE GENOMIC DNA]</scope>
    <source>
        <strain evidence="7 8">MAFF 302046</strain>
    </source>
</reference>
<dbReference type="Gene3D" id="3.40.190.290">
    <property type="match status" value="1"/>
</dbReference>
<evidence type="ECO:0000256" key="5">
    <source>
        <dbReference type="ARBA" id="ARBA00023163"/>
    </source>
</evidence>
<protein>
    <submittedName>
        <fullName evidence="7">Transcriptional activator NhaR</fullName>
    </submittedName>
</protein>
<evidence type="ECO:0000256" key="3">
    <source>
        <dbReference type="ARBA" id="ARBA00023125"/>
    </source>
</evidence>
<evidence type="ECO:0000259" key="6">
    <source>
        <dbReference type="PROSITE" id="PS50931"/>
    </source>
</evidence>
<dbReference type="CDD" id="cd08429">
    <property type="entry name" value="PBP2_NhaR"/>
    <property type="match status" value="1"/>
</dbReference>
<dbReference type="Gene3D" id="1.10.10.10">
    <property type="entry name" value="Winged helix-like DNA-binding domain superfamily/Winged helix DNA-binding domain"/>
    <property type="match status" value="1"/>
</dbReference>
<comment type="caution">
    <text evidence="7">The sequence shown here is derived from an EMBL/GenBank/DDBJ whole genome shotgun (WGS) entry which is preliminary data.</text>
</comment>
<name>A0ABT0JID3_9PSED</name>
<dbReference type="SUPFAM" id="SSF53850">
    <property type="entry name" value="Periplasmic binding protein-like II"/>
    <property type="match status" value="1"/>
</dbReference>
<keyword evidence="4" id="KW-0010">Activator</keyword>
<dbReference type="PROSITE" id="PS50931">
    <property type="entry name" value="HTH_LYSR"/>
    <property type="match status" value="1"/>
</dbReference>
<organism evidence="7 8">
    <name type="scientific">Pseudomonas morbosilactucae</name>
    <dbReference type="NCBI Taxonomy" id="2938197"/>
    <lineage>
        <taxon>Bacteria</taxon>
        <taxon>Pseudomonadati</taxon>
        <taxon>Pseudomonadota</taxon>
        <taxon>Gammaproteobacteria</taxon>
        <taxon>Pseudomonadales</taxon>
        <taxon>Pseudomonadaceae</taxon>
        <taxon>Pseudomonas</taxon>
    </lineage>
</organism>
<dbReference type="Pfam" id="PF03466">
    <property type="entry name" value="LysR_substrate"/>
    <property type="match status" value="1"/>
</dbReference>
<evidence type="ECO:0000313" key="7">
    <source>
        <dbReference type="EMBL" id="MCK9815571.1"/>
    </source>
</evidence>
<evidence type="ECO:0000256" key="4">
    <source>
        <dbReference type="ARBA" id="ARBA00023159"/>
    </source>
</evidence>
<dbReference type="SUPFAM" id="SSF46785">
    <property type="entry name" value="Winged helix' DNA-binding domain"/>
    <property type="match status" value="1"/>
</dbReference>
<dbReference type="InterPro" id="IPR000847">
    <property type="entry name" value="LysR_HTH_N"/>
</dbReference>
<accession>A0ABT0JID3</accession>
<sequence>MLNYRQLHYFWVVAKTGSIVRACEQLNLTPQTISGQITLLEQTYGIELFRRVGRQLELSESGRQILPYAEQMFQLGGELEALLRAQPNEQQIPFRVGVADVVPKSIVYRLIAPTMELSEPIRITCREDKLERLLADLAIQRLDLVISDSPMPSHLDIKGYSQKLGECGISFFATQRLAEQYGADFPKGLHGAPMLIPGQETVVRSRLLRWFAEQQIQPRIIGEFDDSALMQAFGQSGSGIFIAPSVIADEIKRQYAVDLIGQTDAVAESFYAISVERKVKHPGIVAITEGARRELFTPLNS</sequence>
<keyword evidence="8" id="KW-1185">Reference proteome</keyword>
<keyword evidence="3" id="KW-0238">DNA-binding</keyword>
<dbReference type="InterPro" id="IPR005119">
    <property type="entry name" value="LysR_subst-bd"/>
</dbReference>
<dbReference type="NCBIfam" id="NF008284">
    <property type="entry name" value="PRK11062.1"/>
    <property type="match status" value="1"/>
</dbReference>
<dbReference type="PANTHER" id="PTHR30293">
    <property type="entry name" value="TRANSCRIPTIONAL REGULATORY PROTEIN NAC-RELATED"/>
    <property type="match status" value="1"/>
</dbReference>
<keyword evidence="5" id="KW-0804">Transcription</keyword>
<dbReference type="PANTHER" id="PTHR30293:SF2">
    <property type="entry name" value="TRANSCRIPTIONAL ACTIVATOR PROTEIN NHAR"/>
    <property type="match status" value="1"/>
</dbReference>
<dbReference type="InterPro" id="IPR036390">
    <property type="entry name" value="WH_DNA-bd_sf"/>
</dbReference>
<gene>
    <name evidence="7" type="primary">nhaR</name>
    <name evidence="7" type="ORF">M1B35_15900</name>
</gene>
<dbReference type="Proteomes" id="UP001155163">
    <property type="component" value="Unassembled WGS sequence"/>
</dbReference>
<keyword evidence="2" id="KW-0805">Transcription regulation</keyword>
<dbReference type="InterPro" id="IPR036388">
    <property type="entry name" value="WH-like_DNA-bd_sf"/>
</dbReference>
<dbReference type="RefSeq" id="WP_268262475.1">
    <property type="nucleotide sequence ID" value="NZ_JALQCX010000028.1"/>
</dbReference>